<dbReference type="GO" id="GO:0005654">
    <property type="term" value="C:nucleoplasm"/>
    <property type="evidence" value="ECO:0007669"/>
    <property type="project" value="UniProtKB-SubCell"/>
</dbReference>
<evidence type="ECO:0000256" key="4">
    <source>
        <dbReference type="ARBA" id="ARBA00018339"/>
    </source>
</evidence>
<comment type="subcellular location">
    <subcellularLocation>
        <location evidence="1">Nucleus</location>
        <location evidence="1">Nucleolus</location>
    </subcellularLocation>
    <subcellularLocation>
        <location evidence="2">Nucleus</location>
        <location evidence="2">Nucleoplasm</location>
    </subcellularLocation>
</comment>
<comment type="similarity">
    <text evidence="3">Belongs to the NOP53 family.</text>
</comment>
<comment type="caution">
    <text evidence="8">The sequence shown here is derived from an EMBL/GenBank/DDBJ whole genome shotgun (WGS) entry which is preliminary data.</text>
</comment>
<dbReference type="Pfam" id="PF07767">
    <property type="entry name" value="Nop53"/>
    <property type="match status" value="1"/>
</dbReference>
<dbReference type="GO" id="GO:0005730">
    <property type="term" value="C:nucleolus"/>
    <property type="evidence" value="ECO:0007669"/>
    <property type="project" value="UniProtKB-SubCell"/>
</dbReference>
<evidence type="ECO:0000256" key="5">
    <source>
        <dbReference type="ARBA" id="ARBA00022517"/>
    </source>
</evidence>
<evidence type="ECO:0000256" key="7">
    <source>
        <dbReference type="SAM" id="MobiDB-lite"/>
    </source>
</evidence>
<dbReference type="InterPro" id="IPR011687">
    <property type="entry name" value="Nop53/GLTSCR2"/>
</dbReference>
<keyword evidence="5" id="KW-0690">Ribosome biogenesis</keyword>
<reference evidence="8 9" key="1">
    <citation type="submission" date="2024-03" db="EMBL/GenBank/DDBJ databases">
        <title>The Acrasis kona genome and developmental transcriptomes reveal deep origins of eukaryotic multicellular pathways.</title>
        <authorList>
            <person name="Sheikh S."/>
            <person name="Fu C.-J."/>
            <person name="Brown M.W."/>
            <person name="Baldauf S.L."/>
        </authorList>
    </citation>
    <scope>NUCLEOTIDE SEQUENCE [LARGE SCALE GENOMIC DNA]</scope>
    <source>
        <strain evidence="8 9">ATCC MYA-3509</strain>
    </source>
</reference>
<organism evidence="8 9">
    <name type="scientific">Acrasis kona</name>
    <dbReference type="NCBI Taxonomy" id="1008807"/>
    <lineage>
        <taxon>Eukaryota</taxon>
        <taxon>Discoba</taxon>
        <taxon>Heterolobosea</taxon>
        <taxon>Tetramitia</taxon>
        <taxon>Eutetramitia</taxon>
        <taxon>Acrasidae</taxon>
        <taxon>Acrasis</taxon>
    </lineage>
</organism>
<gene>
    <name evidence="8" type="ORF">AKO1_004211</name>
</gene>
<feature type="compositionally biased region" description="Basic and acidic residues" evidence="7">
    <location>
        <begin position="295"/>
        <end position="305"/>
    </location>
</feature>
<evidence type="ECO:0000256" key="2">
    <source>
        <dbReference type="ARBA" id="ARBA00004642"/>
    </source>
</evidence>
<keyword evidence="9" id="KW-1185">Reference proteome</keyword>
<accession>A0AAW2YH07</accession>
<evidence type="ECO:0000256" key="1">
    <source>
        <dbReference type="ARBA" id="ARBA00004604"/>
    </source>
</evidence>
<evidence type="ECO:0000313" key="8">
    <source>
        <dbReference type="EMBL" id="KAL0476258.1"/>
    </source>
</evidence>
<feature type="region of interest" description="Disordered" evidence="7">
    <location>
        <begin position="264"/>
        <end position="316"/>
    </location>
</feature>
<evidence type="ECO:0000256" key="6">
    <source>
        <dbReference type="ARBA" id="ARBA00023242"/>
    </source>
</evidence>
<name>A0AAW2YH07_9EUKA</name>
<dbReference type="AlphaFoldDB" id="A0AAW2YH07"/>
<evidence type="ECO:0000256" key="3">
    <source>
        <dbReference type="ARBA" id="ARBA00008838"/>
    </source>
</evidence>
<dbReference type="GO" id="GO:0042254">
    <property type="term" value="P:ribosome biogenesis"/>
    <property type="evidence" value="ECO:0007669"/>
    <property type="project" value="UniProtKB-KW"/>
</dbReference>
<proteinExistence type="inferred from homology"/>
<keyword evidence="6" id="KW-0539">Nucleus</keyword>
<evidence type="ECO:0000313" key="9">
    <source>
        <dbReference type="Proteomes" id="UP001431209"/>
    </source>
</evidence>
<dbReference type="EMBL" id="JAOPGA020000001">
    <property type="protein sequence ID" value="KAL0476258.1"/>
    <property type="molecule type" value="Genomic_DNA"/>
</dbReference>
<dbReference type="Proteomes" id="UP001431209">
    <property type="component" value="Unassembled WGS sequence"/>
</dbReference>
<protein>
    <recommendedName>
        <fullName evidence="4">Ribosome biogenesis protein NOP53</fullName>
    </recommendedName>
</protein>
<sequence>MAGNNKNKRKILRRRTADALRDNLSTVREQDVVIEKQTLLEDDELFVVDKPRLVALKQVDQKLAQERRAEKIKKFKHGLELELEKAKSRSVARPVVRKPREAPKKTHAEIDEDRLIRDTAIRYRAEEKSAKEAKVVEEGPANTPKLLSFWNEPTKQKKIKRGTVVLPKPHSGQSYNPEKSKHQETILLAYEGEKKLLDKYDKLQNNFKFRMEQEAGRGGDDVLDGIVVQQRDVEEQDPSTIAKTVPTVPKKKPTKTKLINLKIQRANTRRKEERIKSQNEPSPKLLMTKINSRLRQREDEKEERRQRKKQKLSREVEDLKKPVNDVKDVLLEDELPSRLGSLDGNTFYLWRERLASYHNSKLMSVPSMRKGNIRVNNLVVG</sequence>